<organism evidence="2 3">
    <name type="scientific">Pinibacter aurantiacus</name>
    <dbReference type="NCBI Taxonomy" id="2851599"/>
    <lineage>
        <taxon>Bacteria</taxon>
        <taxon>Pseudomonadati</taxon>
        <taxon>Bacteroidota</taxon>
        <taxon>Chitinophagia</taxon>
        <taxon>Chitinophagales</taxon>
        <taxon>Chitinophagaceae</taxon>
        <taxon>Pinibacter</taxon>
    </lineage>
</organism>
<keyword evidence="1" id="KW-0521">NADP</keyword>
<dbReference type="EMBL" id="JAHSPG010000001">
    <property type="protein sequence ID" value="MBV4355545.1"/>
    <property type="molecule type" value="Genomic_DNA"/>
</dbReference>
<dbReference type="GO" id="GO:0008218">
    <property type="term" value="P:bioluminescence"/>
    <property type="evidence" value="ECO:0007669"/>
    <property type="project" value="InterPro"/>
</dbReference>
<proteinExistence type="predicted"/>
<comment type="caution">
    <text evidence="2">The sequence shown here is derived from an EMBL/GenBank/DDBJ whole genome shotgun (WGS) entry which is preliminary data.</text>
</comment>
<dbReference type="AlphaFoldDB" id="A0A9E2W100"/>
<reference evidence="2" key="1">
    <citation type="submission" date="2021-06" db="EMBL/GenBank/DDBJ databases">
        <authorList>
            <person name="Huq M.A."/>
        </authorList>
    </citation>
    <scope>NUCLEOTIDE SEQUENCE</scope>
    <source>
        <strain evidence="2">MAH-26</strain>
    </source>
</reference>
<sequence length="332" mass="37982">MNLQQRINLLVRLGEYIKSENENWQEAQRKATRENGWFTAEFMEMATKNIVDNFLQKEKLEAFASAYQLPELNANPKKVGIVMAGNIPLVGFHDFLCVFLTGHIAVIKTSSKDNVLIKHLAEQLYSWVEECREVIVFAELLKNCDAYIATGSNNSARYFDYYFSKYPSIIRRNRTSVAILTGNESAEDLEKLSDDIHLYFGLGCRNVTQILVPENYDFVPLINAMKKYGHFADHNKYRNNYDYQLSLQILNNKFYMSDGSTLLVENASPFSPISQVNYSFYKNKEEIKSFQNDENIQCLVGEGFTPFGVAQQPSLTDFADGVDTMAFLKSLS</sequence>
<evidence type="ECO:0000256" key="1">
    <source>
        <dbReference type="ARBA" id="ARBA00022857"/>
    </source>
</evidence>
<dbReference type="InterPro" id="IPR008670">
    <property type="entry name" value="CoA_reduct_LuxC"/>
</dbReference>
<dbReference type="RefSeq" id="WP_217789100.1">
    <property type="nucleotide sequence ID" value="NZ_JAHSPG010000001.1"/>
</dbReference>
<dbReference type="GO" id="GO:0003995">
    <property type="term" value="F:acyl-CoA dehydrogenase activity"/>
    <property type="evidence" value="ECO:0007669"/>
    <property type="project" value="InterPro"/>
</dbReference>
<dbReference type="Proteomes" id="UP000812270">
    <property type="component" value="Unassembled WGS sequence"/>
</dbReference>
<gene>
    <name evidence="2" type="ORF">KTO63_00205</name>
</gene>
<evidence type="ECO:0000313" key="2">
    <source>
        <dbReference type="EMBL" id="MBV4355545.1"/>
    </source>
</evidence>
<dbReference type="Pfam" id="PF05893">
    <property type="entry name" value="LuxC"/>
    <property type="match status" value="1"/>
</dbReference>
<name>A0A9E2W100_9BACT</name>
<protein>
    <submittedName>
        <fullName evidence="2">Acyl-CoA reductase</fullName>
    </submittedName>
</protein>
<evidence type="ECO:0000313" key="3">
    <source>
        <dbReference type="Proteomes" id="UP000812270"/>
    </source>
</evidence>
<accession>A0A9E2W100</accession>
<keyword evidence="3" id="KW-1185">Reference proteome</keyword>